<evidence type="ECO:0008006" key="4">
    <source>
        <dbReference type="Google" id="ProtNLM"/>
    </source>
</evidence>
<organism evidence="2 3">
    <name type="scientific">Comamonas koreensis</name>
    <dbReference type="NCBI Taxonomy" id="160825"/>
    <lineage>
        <taxon>Bacteria</taxon>
        <taxon>Pseudomonadati</taxon>
        <taxon>Pseudomonadota</taxon>
        <taxon>Betaproteobacteria</taxon>
        <taxon>Burkholderiales</taxon>
        <taxon>Comamonadaceae</taxon>
        <taxon>Comamonas</taxon>
    </lineage>
</organism>
<reference evidence="2 3" key="1">
    <citation type="submission" date="2021-11" db="EMBL/GenBank/DDBJ databases">
        <title>Genome sequence.</title>
        <authorList>
            <person name="Sun Q."/>
        </authorList>
    </citation>
    <scope>NUCLEOTIDE SEQUENCE [LARGE SCALE GENOMIC DNA]</scope>
    <source>
        <strain evidence="2 3">KCTC 12005</strain>
    </source>
</reference>
<dbReference type="EMBL" id="JAJNCT010000004">
    <property type="protein sequence ID" value="MCD2163839.1"/>
    <property type="molecule type" value="Genomic_DNA"/>
</dbReference>
<gene>
    <name evidence="2" type="ORF">LPW39_01670</name>
</gene>
<dbReference type="RefSeq" id="WP_230770792.1">
    <property type="nucleotide sequence ID" value="NZ_JAJNCT010000004.1"/>
</dbReference>
<dbReference type="AlphaFoldDB" id="A0AAW4XQW2"/>
<accession>A0AAW4XQW2</accession>
<protein>
    <recommendedName>
        <fullName evidence="4">Lipoprotein</fullName>
    </recommendedName>
</protein>
<feature type="chain" id="PRO_5043588123" description="Lipoprotein" evidence="1">
    <location>
        <begin position="18"/>
        <end position="106"/>
    </location>
</feature>
<name>A0AAW4XQW2_9BURK</name>
<dbReference type="Proteomes" id="UP001199260">
    <property type="component" value="Unassembled WGS sequence"/>
</dbReference>
<comment type="caution">
    <text evidence="2">The sequence shown here is derived from an EMBL/GenBank/DDBJ whole genome shotgun (WGS) entry which is preliminary data.</text>
</comment>
<evidence type="ECO:0000313" key="3">
    <source>
        <dbReference type="Proteomes" id="UP001199260"/>
    </source>
</evidence>
<keyword evidence="1" id="KW-0732">Signal</keyword>
<evidence type="ECO:0000313" key="2">
    <source>
        <dbReference type="EMBL" id="MCD2163839.1"/>
    </source>
</evidence>
<feature type="signal peptide" evidence="1">
    <location>
        <begin position="1"/>
        <end position="17"/>
    </location>
</feature>
<sequence>MFLYIILLCSLALSGCAARGVEQYQLCNDVKLDAKIVERKVFSELDQYWRREVKSVFDINNYRYSGLDCVEGVNVMIFWVKPHAGLGHFFVQLDKDLSILDVSVGK</sequence>
<evidence type="ECO:0000256" key="1">
    <source>
        <dbReference type="SAM" id="SignalP"/>
    </source>
</evidence>
<keyword evidence="3" id="KW-1185">Reference proteome</keyword>
<proteinExistence type="predicted"/>